<gene>
    <name evidence="1" type="ORF">DMN91_009253</name>
</gene>
<protein>
    <recommendedName>
        <fullName evidence="3">RNase H type-1 domain-containing protein</fullName>
    </recommendedName>
</protein>
<sequence>MKENLSKISLELEPAKTNIVIFRRGGMQGKVKANVSGVEKECEQEAKFLGVWLDNGLTFKTQTEEISSKVNKANELLKYMNRITWGMEMSTVMMLYKSLVRSVIDYGVFVYYPTEEAVSDIIEKAQFKGIRTVMGYRITTPKNVMLAESKLMTIRDRAGWLARRFFTKVLVYGDIALKDKVAQIAESERDYRFRYNRGKRMIISEAWDRVRKELPNNVNRSRKFEVFDIDFWDNTDGVDTDVKVGKLRSLRKISNQDMVEKVKKNFNLQGQVNCLYTDASKMKDGIAVGGAVYEEEQNRLWSFSVSNKCFVFTGELMATWMSVREIEGSIDGSFLVLSLDRRFVGDTDVGKS</sequence>
<dbReference type="Proteomes" id="UP000279307">
    <property type="component" value="Chromosome 9"/>
</dbReference>
<evidence type="ECO:0000313" key="2">
    <source>
        <dbReference type="Proteomes" id="UP000279307"/>
    </source>
</evidence>
<comment type="caution">
    <text evidence="1">The sequence shown here is derived from an EMBL/GenBank/DDBJ whole genome shotgun (WGS) entry which is preliminary data.</text>
</comment>
<proteinExistence type="predicted"/>
<evidence type="ECO:0008006" key="3">
    <source>
        <dbReference type="Google" id="ProtNLM"/>
    </source>
</evidence>
<accession>A0A3L8DEM6</accession>
<dbReference type="AlphaFoldDB" id="A0A3L8DEM6"/>
<name>A0A3L8DEM6_OOCBI</name>
<dbReference type="EMBL" id="QOIP01000009">
    <property type="protein sequence ID" value="RLU18895.1"/>
    <property type="molecule type" value="Genomic_DNA"/>
</dbReference>
<organism evidence="1 2">
    <name type="scientific">Ooceraea biroi</name>
    <name type="common">Clonal raider ant</name>
    <name type="synonym">Cerapachys biroi</name>
    <dbReference type="NCBI Taxonomy" id="2015173"/>
    <lineage>
        <taxon>Eukaryota</taxon>
        <taxon>Metazoa</taxon>
        <taxon>Ecdysozoa</taxon>
        <taxon>Arthropoda</taxon>
        <taxon>Hexapoda</taxon>
        <taxon>Insecta</taxon>
        <taxon>Pterygota</taxon>
        <taxon>Neoptera</taxon>
        <taxon>Endopterygota</taxon>
        <taxon>Hymenoptera</taxon>
        <taxon>Apocrita</taxon>
        <taxon>Aculeata</taxon>
        <taxon>Formicoidea</taxon>
        <taxon>Formicidae</taxon>
        <taxon>Dorylinae</taxon>
        <taxon>Ooceraea</taxon>
    </lineage>
</organism>
<reference evidence="1 2" key="1">
    <citation type="journal article" date="2018" name="Genome Res.">
        <title>The genomic architecture and molecular evolution of ant odorant receptors.</title>
        <authorList>
            <person name="McKenzie S.K."/>
            <person name="Kronauer D.J.C."/>
        </authorList>
    </citation>
    <scope>NUCLEOTIDE SEQUENCE [LARGE SCALE GENOMIC DNA]</scope>
    <source>
        <strain evidence="1">Clonal line C1</strain>
    </source>
</reference>
<evidence type="ECO:0000313" key="1">
    <source>
        <dbReference type="EMBL" id="RLU18895.1"/>
    </source>
</evidence>